<dbReference type="PANTHER" id="PTHR28004:SF8">
    <property type="entry name" value="D-SERINE DEAMINASE"/>
    <property type="match status" value="1"/>
</dbReference>
<sequence>MTGPGDDRWGPVPELSGHRPPPGTPLLGGEFHSPVMALRENAVLHNVSTMAQYCRDRGVELAPHGKTTMSPELFRLQIEAGAWGITAATGAHVRTYRRFGVSRIFLANELVDPVAIRFVASELATDPEFELICYVDSADGVDILETELAARGGDSVRLDVVVELGVPGGRTGCRSGDEALAVARRVAEAAHLRLRGVSGYEGAVGGDRSEQNVAAVTAYCAEIRGTAERMAAEGLLSSERPAVVSAGGSLLYDLVADSLAGTQLAGRPAQVLLRSGAYVTHDHGMYQRTSPFEQPGSAYRFEPALQLWGRVLSRPEPELAVADFGRRDAPFDQGYPIPLETRAADGTGGEPATDLTVTQLNDQHAFVRVPADRRLAPGSWLGCGISHPCTAFDKWRAMPVVDDEGTVVGGIETHF</sequence>
<name>A0A2P8DT26_9ACTN</name>
<dbReference type="OrthoDB" id="9811417at2"/>
<dbReference type="PANTHER" id="PTHR28004">
    <property type="entry name" value="ZGC:162816-RELATED"/>
    <property type="match status" value="1"/>
</dbReference>
<evidence type="ECO:0000256" key="3">
    <source>
        <dbReference type="SAM" id="MobiDB-lite"/>
    </source>
</evidence>
<dbReference type="Gene3D" id="2.40.37.20">
    <property type="entry name" value="D-serine dehydratase-like domain"/>
    <property type="match status" value="1"/>
</dbReference>
<evidence type="ECO:0000256" key="2">
    <source>
        <dbReference type="ARBA" id="ARBA00023239"/>
    </source>
</evidence>
<dbReference type="GO" id="GO:0016829">
    <property type="term" value="F:lyase activity"/>
    <property type="evidence" value="ECO:0007669"/>
    <property type="project" value="UniProtKB-KW"/>
</dbReference>
<evidence type="ECO:0000313" key="6">
    <source>
        <dbReference type="Proteomes" id="UP000243528"/>
    </source>
</evidence>
<feature type="region of interest" description="Disordered" evidence="3">
    <location>
        <begin position="1"/>
        <end position="28"/>
    </location>
</feature>
<keyword evidence="6" id="KW-1185">Reference proteome</keyword>
<accession>A0A2P8DT26</accession>
<evidence type="ECO:0000313" key="5">
    <source>
        <dbReference type="EMBL" id="PSL00370.1"/>
    </source>
</evidence>
<dbReference type="AlphaFoldDB" id="A0A2P8DT26"/>
<gene>
    <name evidence="5" type="ORF">CLV30_11630</name>
</gene>
<dbReference type="InterPro" id="IPR042208">
    <property type="entry name" value="D-ser_dehydrat-like_sf"/>
</dbReference>
<dbReference type="InterPro" id="IPR001608">
    <property type="entry name" value="Ala_racemase_N"/>
</dbReference>
<protein>
    <submittedName>
        <fullName evidence="5">D-serine deaminase-like pyridoxal phosphate-dependent protein</fullName>
    </submittedName>
</protein>
<dbReference type="SMART" id="SM01119">
    <property type="entry name" value="D-ser_dehydrat"/>
    <property type="match status" value="1"/>
</dbReference>
<dbReference type="Pfam" id="PF01168">
    <property type="entry name" value="Ala_racemase_N"/>
    <property type="match status" value="1"/>
</dbReference>
<dbReference type="EMBL" id="PYGE01000016">
    <property type="protein sequence ID" value="PSL00370.1"/>
    <property type="molecule type" value="Genomic_DNA"/>
</dbReference>
<comment type="similarity">
    <text evidence="1">Belongs to the DSD1 family.</text>
</comment>
<proteinExistence type="inferred from homology"/>
<keyword evidence="2" id="KW-0456">Lyase</keyword>
<reference evidence="5 6" key="1">
    <citation type="submission" date="2018-03" db="EMBL/GenBank/DDBJ databases">
        <title>Genomic Encyclopedia of Archaeal and Bacterial Type Strains, Phase II (KMG-II): from individual species to whole genera.</title>
        <authorList>
            <person name="Goeker M."/>
        </authorList>
    </citation>
    <scope>NUCLEOTIDE SEQUENCE [LARGE SCALE GENOMIC DNA]</scope>
    <source>
        <strain evidence="5 6">DSM 45211</strain>
    </source>
</reference>
<dbReference type="Gene3D" id="3.20.20.10">
    <property type="entry name" value="Alanine racemase"/>
    <property type="match status" value="1"/>
</dbReference>
<evidence type="ECO:0000259" key="4">
    <source>
        <dbReference type="SMART" id="SM01119"/>
    </source>
</evidence>
<dbReference type="Pfam" id="PF14031">
    <property type="entry name" value="D-ser_dehydrat"/>
    <property type="match status" value="1"/>
</dbReference>
<comment type="caution">
    <text evidence="5">The sequence shown here is derived from an EMBL/GenBank/DDBJ whole genome shotgun (WGS) entry which is preliminary data.</text>
</comment>
<dbReference type="RefSeq" id="WP_106538810.1">
    <property type="nucleotide sequence ID" value="NZ_PYGE01000016.1"/>
</dbReference>
<dbReference type="InterPro" id="IPR051466">
    <property type="entry name" value="D-amino_acid_metab_enzyme"/>
</dbReference>
<organism evidence="5 6">
    <name type="scientific">Haloactinopolyspora alba</name>
    <dbReference type="NCBI Taxonomy" id="648780"/>
    <lineage>
        <taxon>Bacteria</taxon>
        <taxon>Bacillati</taxon>
        <taxon>Actinomycetota</taxon>
        <taxon>Actinomycetes</taxon>
        <taxon>Jiangellales</taxon>
        <taxon>Jiangellaceae</taxon>
        <taxon>Haloactinopolyspora</taxon>
    </lineage>
</organism>
<feature type="domain" description="D-serine dehydratase-like" evidence="4">
    <location>
        <begin position="304"/>
        <end position="402"/>
    </location>
</feature>
<dbReference type="InterPro" id="IPR026956">
    <property type="entry name" value="D-ser_dehydrat-like_dom"/>
</dbReference>
<dbReference type="InterPro" id="IPR029066">
    <property type="entry name" value="PLP-binding_barrel"/>
</dbReference>
<evidence type="ECO:0000256" key="1">
    <source>
        <dbReference type="ARBA" id="ARBA00005323"/>
    </source>
</evidence>
<dbReference type="SUPFAM" id="SSF51419">
    <property type="entry name" value="PLP-binding barrel"/>
    <property type="match status" value="1"/>
</dbReference>
<dbReference type="Proteomes" id="UP000243528">
    <property type="component" value="Unassembled WGS sequence"/>
</dbReference>